<evidence type="ECO:0000256" key="5">
    <source>
        <dbReference type="ARBA" id="ARBA00022692"/>
    </source>
</evidence>
<protein>
    <recommendedName>
        <fullName evidence="18">Cytochrome b561 and DOMON domain-containing protein</fullName>
    </recommendedName>
</protein>
<keyword evidence="5 12" id="KW-0812">Transmembrane</keyword>
<evidence type="ECO:0000256" key="8">
    <source>
        <dbReference type="ARBA" id="ARBA00022982"/>
    </source>
</evidence>
<evidence type="ECO:0008006" key="18">
    <source>
        <dbReference type="Google" id="ProtNLM"/>
    </source>
</evidence>
<dbReference type="InterPro" id="IPR006593">
    <property type="entry name" value="Cyt_b561/ferric_Rdtase_TM"/>
</dbReference>
<keyword evidence="9 12" id="KW-1133">Transmembrane helix</keyword>
<gene>
    <name evidence="16" type="ORF">DKX38_021543</name>
</gene>
<feature type="domain" description="Cytochrome b561" evidence="15">
    <location>
        <begin position="368"/>
        <end position="529"/>
    </location>
</feature>
<evidence type="ECO:0000256" key="13">
    <source>
        <dbReference type="SAM" id="SignalP"/>
    </source>
</evidence>
<dbReference type="Gene3D" id="1.20.120.1770">
    <property type="match status" value="1"/>
</dbReference>
<keyword evidence="3" id="KW-0813">Transport</keyword>
<evidence type="ECO:0000256" key="12">
    <source>
        <dbReference type="SAM" id="Phobius"/>
    </source>
</evidence>
<comment type="subcellular location">
    <subcellularLocation>
        <location evidence="2">Membrane</location>
        <topology evidence="2">Multi-pass membrane protein</topology>
    </subcellularLocation>
</comment>
<dbReference type="InterPro" id="IPR045265">
    <property type="entry name" value="AIR12_DOMON"/>
</dbReference>
<keyword evidence="17" id="KW-1185">Reference proteome</keyword>
<evidence type="ECO:0000256" key="6">
    <source>
        <dbReference type="ARBA" id="ARBA00022723"/>
    </source>
</evidence>
<dbReference type="PROSITE" id="PS50836">
    <property type="entry name" value="DOMON"/>
    <property type="match status" value="1"/>
</dbReference>
<feature type="transmembrane region" description="Helical" evidence="12">
    <location>
        <begin position="470"/>
        <end position="490"/>
    </location>
</feature>
<organism evidence="16 17">
    <name type="scientific">Salix brachista</name>
    <dbReference type="NCBI Taxonomy" id="2182728"/>
    <lineage>
        <taxon>Eukaryota</taxon>
        <taxon>Viridiplantae</taxon>
        <taxon>Streptophyta</taxon>
        <taxon>Embryophyta</taxon>
        <taxon>Tracheophyta</taxon>
        <taxon>Spermatophyta</taxon>
        <taxon>Magnoliopsida</taxon>
        <taxon>eudicotyledons</taxon>
        <taxon>Gunneridae</taxon>
        <taxon>Pentapetalae</taxon>
        <taxon>rosids</taxon>
        <taxon>fabids</taxon>
        <taxon>Malpighiales</taxon>
        <taxon>Salicaceae</taxon>
        <taxon>Saliceae</taxon>
        <taxon>Salix</taxon>
    </lineage>
</organism>
<dbReference type="EMBL" id="VDCV01000014">
    <property type="protein sequence ID" value="KAB5527696.1"/>
    <property type="molecule type" value="Genomic_DNA"/>
</dbReference>
<feature type="transmembrane region" description="Helical" evidence="12">
    <location>
        <begin position="281"/>
        <end position="298"/>
    </location>
</feature>
<dbReference type="GO" id="GO:0016020">
    <property type="term" value="C:membrane"/>
    <property type="evidence" value="ECO:0007669"/>
    <property type="project" value="UniProtKB-SubCell"/>
</dbReference>
<evidence type="ECO:0000256" key="10">
    <source>
        <dbReference type="ARBA" id="ARBA00023136"/>
    </source>
</evidence>
<dbReference type="PROSITE" id="PS50939">
    <property type="entry name" value="CYTOCHROME_B561"/>
    <property type="match status" value="2"/>
</dbReference>
<feature type="domain" description="Cytochrome b561" evidence="15">
    <location>
        <begin position="169"/>
        <end position="369"/>
    </location>
</feature>
<sequence length="529" mass="57806">MDRSLTTLLFSCTLLISLCVPPSLAQACRDYTFSGNRSFSTCNDLPQLSCSLHWNYHPSNMTADIAFRKSGASTSNWISWSLNPRRARMAGSQALVAYQQSDGSMYAYTTQLNDESPNMQPAGLSFDVPSITAEYSSDGNMIIFATLQLSDILRSTNQVWQEGPMNGGNPGTHSFSGQNGQSVGTVDFVNGSVLSTSGTSSKTQKRNVHGVLNAVSWGILMPVGIIIARYLKVFKSAGPAWFYLHAICQSSGYAVGVAGWATGIKLGSDSPGVTYGTHRNLGIIIFALGTLQVFALLLRPKPEHKYRRYWNIYHHTVGYTTVVLSIGNIFEGFDVLDSENNWKTAYIGVLVFLGVVTAVMEALTWFIVHGVLNAVSWGILMPVGIIIARYLKVFKSAGPAWFYLHAICQSSGYAVGVAGWATGIRLGSDSPGITYGTHRNLGIIIFFLGTLQVLALLLRPKPEHKYRRYWNIYHHTVGYTTVLLSIGNIFEGFDILDSGNTWKTAYIGALVFLGVCGGCYGGTYMVDRD</sequence>
<evidence type="ECO:0000256" key="7">
    <source>
        <dbReference type="ARBA" id="ARBA00022729"/>
    </source>
</evidence>
<evidence type="ECO:0000313" key="16">
    <source>
        <dbReference type="EMBL" id="KAB5527696.1"/>
    </source>
</evidence>
<evidence type="ECO:0000256" key="4">
    <source>
        <dbReference type="ARBA" id="ARBA00022617"/>
    </source>
</evidence>
<dbReference type="PANTHER" id="PTHR23130:SF199">
    <property type="entry name" value="CYTOCHROME B561 AND DOMON DOMAIN-CONTAINING PROTEIN"/>
    <property type="match status" value="1"/>
</dbReference>
<keyword evidence="4" id="KW-0349">Heme</keyword>
<dbReference type="Pfam" id="PF04526">
    <property type="entry name" value="DUF568"/>
    <property type="match status" value="1"/>
</dbReference>
<comment type="function">
    <text evidence="11">May act as a catecholamine-responsive trans-membrane electron transporter.</text>
</comment>
<dbReference type="AlphaFoldDB" id="A0A5N5K9H2"/>
<evidence type="ECO:0000256" key="11">
    <source>
        <dbReference type="ARBA" id="ARBA00053871"/>
    </source>
</evidence>
<evidence type="ECO:0000259" key="14">
    <source>
        <dbReference type="PROSITE" id="PS50836"/>
    </source>
</evidence>
<dbReference type="GO" id="GO:0046872">
    <property type="term" value="F:metal ion binding"/>
    <property type="evidence" value="ECO:0007669"/>
    <property type="project" value="UniProtKB-KW"/>
</dbReference>
<keyword evidence="8" id="KW-0249">Electron transport</keyword>
<evidence type="ECO:0000256" key="9">
    <source>
        <dbReference type="ARBA" id="ARBA00022989"/>
    </source>
</evidence>
<comment type="caution">
    <text evidence="16">The sequence shown here is derived from an EMBL/GenBank/DDBJ whole genome shotgun (WGS) entry which is preliminary data.</text>
</comment>
<accession>A0A5N5K9H2</accession>
<evidence type="ECO:0000313" key="17">
    <source>
        <dbReference type="Proteomes" id="UP000326939"/>
    </source>
</evidence>
<keyword evidence="6" id="KW-0479">Metal-binding</keyword>
<feature type="transmembrane region" description="Helical" evidence="12">
    <location>
        <begin position="374"/>
        <end position="391"/>
    </location>
</feature>
<dbReference type="CDD" id="cd08760">
    <property type="entry name" value="Cyt_b561_FRRS1_like"/>
    <property type="match status" value="2"/>
</dbReference>
<dbReference type="CDD" id="cd09629">
    <property type="entry name" value="DOMON_CIL1_like"/>
    <property type="match status" value="1"/>
</dbReference>
<keyword evidence="10 12" id="KW-0472">Membrane</keyword>
<comment type="cofactor">
    <cofactor evidence="1">
        <name>heme b</name>
        <dbReference type="ChEBI" id="CHEBI:60344"/>
    </cofactor>
</comment>
<name>A0A5N5K9H2_9ROSI</name>
<reference evidence="17" key="1">
    <citation type="journal article" date="2019" name="Gigascience">
        <title>De novo genome assembly of the endangered Acer yangbiense, a plant species with extremely small populations endemic to Yunnan Province, China.</title>
        <authorList>
            <person name="Yang J."/>
            <person name="Wariss H.M."/>
            <person name="Tao L."/>
            <person name="Zhang R."/>
            <person name="Yun Q."/>
            <person name="Hollingsworth P."/>
            <person name="Dao Z."/>
            <person name="Luo G."/>
            <person name="Guo H."/>
            <person name="Ma Y."/>
            <person name="Sun W."/>
        </authorList>
    </citation>
    <scope>NUCLEOTIDE SEQUENCE [LARGE SCALE GENOMIC DNA]</scope>
    <source>
        <strain evidence="17">cv. br00</strain>
    </source>
</reference>
<feature type="transmembrane region" description="Helical" evidence="12">
    <location>
        <begin position="210"/>
        <end position="228"/>
    </location>
</feature>
<dbReference type="PANTHER" id="PTHR23130">
    <property type="entry name" value="CYTOCHROME B561 AND DOMON DOMAIN-CONTAINING PROTEIN"/>
    <property type="match status" value="1"/>
</dbReference>
<evidence type="ECO:0000256" key="1">
    <source>
        <dbReference type="ARBA" id="ARBA00001970"/>
    </source>
</evidence>
<dbReference type="Proteomes" id="UP000326939">
    <property type="component" value="Chromosome 14"/>
</dbReference>
<evidence type="ECO:0000256" key="3">
    <source>
        <dbReference type="ARBA" id="ARBA00022448"/>
    </source>
</evidence>
<feature type="transmembrane region" description="Helical" evidence="12">
    <location>
        <begin position="240"/>
        <end position="261"/>
    </location>
</feature>
<keyword evidence="4" id="KW-0408">Iron</keyword>
<dbReference type="PROSITE" id="PS51257">
    <property type="entry name" value="PROKAR_LIPOPROTEIN"/>
    <property type="match status" value="1"/>
</dbReference>
<proteinExistence type="predicted"/>
<dbReference type="Pfam" id="PF03188">
    <property type="entry name" value="Cytochrom_B561"/>
    <property type="match status" value="2"/>
</dbReference>
<feature type="chain" id="PRO_5024385338" description="Cytochrome b561 and DOMON domain-containing protein" evidence="13">
    <location>
        <begin position="26"/>
        <end position="529"/>
    </location>
</feature>
<feature type="transmembrane region" description="Helical" evidence="12">
    <location>
        <begin position="441"/>
        <end position="458"/>
    </location>
</feature>
<feature type="signal peptide" evidence="13">
    <location>
        <begin position="1"/>
        <end position="25"/>
    </location>
</feature>
<feature type="domain" description="DOMON" evidence="14">
    <location>
        <begin position="48"/>
        <end position="163"/>
    </location>
</feature>
<dbReference type="SMART" id="SM00665">
    <property type="entry name" value="B561"/>
    <property type="match status" value="2"/>
</dbReference>
<dbReference type="InterPro" id="IPR005018">
    <property type="entry name" value="DOMON_domain"/>
</dbReference>
<evidence type="ECO:0000259" key="15">
    <source>
        <dbReference type="PROSITE" id="PS50939"/>
    </source>
</evidence>
<feature type="transmembrane region" description="Helical" evidence="12">
    <location>
        <begin position="345"/>
        <end position="368"/>
    </location>
</feature>
<dbReference type="FunFam" id="1.20.120.1770:FF:000007">
    <property type="entry name" value="Cytochrome b561 and DOMON domain-containing protein"/>
    <property type="match status" value="1"/>
</dbReference>
<keyword evidence="7 13" id="KW-0732">Signal</keyword>
<feature type="transmembrane region" description="Helical" evidence="12">
    <location>
        <begin position="505"/>
        <end position="526"/>
    </location>
</feature>
<evidence type="ECO:0000256" key="2">
    <source>
        <dbReference type="ARBA" id="ARBA00004141"/>
    </source>
</evidence>